<sequence length="525" mass="59028">MLALFLVSTRSGGDELTWEQLARQDNAEIERALLAQEVETLRNRIGLRQVDVSKECGVNASMLSQWMLGRYKGNVGRINGLMESWLIRRRGGKPMDKTFTSVSPKLKRRLDDGSDSSKTQKRLAAASSLRRLYEYPKHPPSDTLLIPIRLDVDVEGHRFIDSFAWNLHERDFTYESFAASLVRDLDLPECFLKRIAASIEAQVEKAKRSMPWHDAMRTESLHPIFINLRLQDTLYMDRFEWDLSDPRNDPELFAQTVCDDLAASWTPSVKYILAEDIPVLEREDFKRMKATSQSTTVTPPAASVPKPNRPPKPVNTFLMFCRQWRKQIMTDNANTSAKDASKILGDMWQKLSEEERAAYIPLAEKENERRLHEWRIKENLPVTEPAVKATTALGHGAKVAIASATAVSAVAVAPSVATAAVAPAPAVATPALAVSIDIAVKTESQATVKQEPADVNPNEEEEEDEDEEDEEEEEDDDEEEEDEEEEDEDDEDDAVPPTDDDAVDVLGDDPFGISFDMDDELRLNA</sequence>
<comment type="similarity">
    <text evidence="2">Belongs to the SNF5 family.</text>
</comment>
<organism evidence="9 10">
    <name type="scientific">Pythium insidiosum</name>
    <name type="common">Pythiosis disease agent</name>
    <dbReference type="NCBI Taxonomy" id="114742"/>
    <lineage>
        <taxon>Eukaryota</taxon>
        <taxon>Sar</taxon>
        <taxon>Stramenopiles</taxon>
        <taxon>Oomycota</taxon>
        <taxon>Peronosporomycetes</taxon>
        <taxon>Pythiales</taxon>
        <taxon>Pythiaceae</taxon>
        <taxon>Pythium</taxon>
    </lineage>
</organism>
<dbReference type="InterPro" id="IPR016024">
    <property type="entry name" value="ARM-type_fold"/>
</dbReference>
<evidence type="ECO:0000256" key="7">
    <source>
        <dbReference type="SAM" id="MobiDB-lite"/>
    </source>
</evidence>
<feature type="region of interest" description="Disordered" evidence="7">
    <location>
        <begin position="444"/>
        <end position="525"/>
    </location>
</feature>
<dbReference type="PANTHER" id="PTHR10019">
    <property type="entry name" value="SNF5"/>
    <property type="match status" value="1"/>
</dbReference>
<evidence type="ECO:0000256" key="1">
    <source>
        <dbReference type="ARBA" id="ARBA00004123"/>
    </source>
</evidence>
<comment type="subcellular location">
    <subcellularLocation>
        <location evidence="1">Nucleus</location>
    </subcellularLocation>
</comment>
<dbReference type="FunFam" id="1.10.30.10:FF:000054">
    <property type="entry name" value="Swi snf-related matrix-associated actin-dependent regulator of"/>
    <property type="match status" value="1"/>
</dbReference>
<evidence type="ECO:0000256" key="3">
    <source>
        <dbReference type="ARBA" id="ARBA00023015"/>
    </source>
</evidence>
<accession>A0AAD5LNM8</accession>
<feature type="domain" description="HMG box" evidence="8">
    <location>
        <begin position="310"/>
        <end position="378"/>
    </location>
</feature>
<dbReference type="GO" id="GO:0000228">
    <property type="term" value="C:nuclear chromosome"/>
    <property type="evidence" value="ECO:0007669"/>
    <property type="project" value="InterPro"/>
</dbReference>
<dbReference type="SUPFAM" id="SSF47095">
    <property type="entry name" value="HMG-box"/>
    <property type="match status" value="1"/>
</dbReference>
<dbReference type="SUPFAM" id="SSF47413">
    <property type="entry name" value="lambda repressor-like DNA-binding domains"/>
    <property type="match status" value="1"/>
</dbReference>
<protein>
    <recommendedName>
        <fullName evidence="8">HMG box domain-containing protein</fullName>
    </recommendedName>
</protein>
<evidence type="ECO:0000313" key="9">
    <source>
        <dbReference type="EMBL" id="KAJ0407715.1"/>
    </source>
</evidence>
<keyword evidence="4" id="KW-0804">Transcription</keyword>
<dbReference type="CDD" id="cd00084">
    <property type="entry name" value="HMG-box_SF"/>
    <property type="match status" value="1"/>
</dbReference>
<evidence type="ECO:0000259" key="8">
    <source>
        <dbReference type="PROSITE" id="PS50118"/>
    </source>
</evidence>
<evidence type="ECO:0000256" key="2">
    <source>
        <dbReference type="ARBA" id="ARBA00010239"/>
    </source>
</evidence>
<dbReference type="GO" id="GO:0006338">
    <property type="term" value="P:chromatin remodeling"/>
    <property type="evidence" value="ECO:0007669"/>
    <property type="project" value="InterPro"/>
</dbReference>
<keyword evidence="10" id="KW-1185">Reference proteome</keyword>
<comment type="caution">
    <text evidence="9">The sequence shown here is derived from an EMBL/GenBank/DDBJ whole genome shotgun (WGS) entry which is preliminary data.</text>
</comment>
<keyword evidence="5 6" id="KW-0539">Nucleus</keyword>
<dbReference type="PROSITE" id="PS50118">
    <property type="entry name" value="HMG_BOX_2"/>
    <property type="match status" value="1"/>
</dbReference>
<dbReference type="InterPro" id="IPR009071">
    <property type="entry name" value="HMG_box_dom"/>
</dbReference>
<feature type="compositionally biased region" description="Acidic residues" evidence="7">
    <location>
        <begin position="457"/>
        <end position="507"/>
    </location>
</feature>
<dbReference type="InterPro" id="IPR036910">
    <property type="entry name" value="HMG_box_dom_sf"/>
</dbReference>
<dbReference type="GO" id="GO:0003677">
    <property type="term" value="F:DNA binding"/>
    <property type="evidence" value="ECO:0007669"/>
    <property type="project" value="UniProtKB-UniRule"/>
</dbReference>
<keyword evidence="6" id="KW-0238">DNA-binding</keyword>
<dbReference type="AlphaFoldDB" id="A0AAD5LNM8"/>
<reference evidence="9" key="1">
    <citation type="submission" date="2021-12" db="EMBL/GenBank/DDBJ databases">
        <title>Prjna785345.</title>
        <authorList>
            <person name="Rujirawat T."/>
            <person name="Krajaejun T."/>
        </authorList>
    </citation>
    <scope>NUCLEOTIDE SEQUENCE</scope>
    <source>
        <strain evidence="9">Pi057C3</strain>
    </source>
</reference>
<dbReference type="EMBL" id="JAKCXM010000018">
    <property type="protein sequence ID" value="KAJ0407715.1"/>
    <property type="molecule type" value="Genomic_DNA"/>
</dbReference>
<evidence type="ECO:0000256" key="5">
    <source>
        <dbReference type="ARBA" id="ARBA00023242"/>
    </source>
</evidence>
<dbReference type="Gene3D" id="1.10.30.10">
    <property type="entry name" value="High mobility group box domain"/>
    <property type="match status" value="1"/>
</dbReference>
<name>A0AAD5LNM8_PYTIN</name>
<dbReference type="InterPro" id="IPR006939">
    <property type="entry name" value="SNF5"/>
</dbReference>
<dbReference type="SUPFAM" id="SSF48371">
    <property type="entry name" value="ARM repeat"/>
    <property type="match status" value="1"/>
</dbReference>
<gene>
    <name evidence="9" type="ORF">P43SY_009052</name>
</gene>
<dbReference type="Gene3D" id="1.10.260.40">
    <property type="entry name" value="lambda repressor-like DNA-binding domains"/>
    <property type="match status" value="1"/>
</dbReference>
<dbReference type="Pfam" id="PF04855">
    <property type="entry name" value="SNF5"/>
    <property type="match status" value="1"/>
</dbReference>
<evidence type="ECO:0000313" key="10">
    <source>
        <dbReference type="Proteomes" id="UP001209570"/>
    </source>
</evidence>
<dbReference type="InterPro" id="IPR010982">
    <property type="entry name" value="Lambda_DNA-bd_dom_sf"/>
</dbReference>
<keyword evidence="3" id="KW-0805">Transcription regulation</keyword>
<feature type="region of interest" description="Disordered" evidence="7">
    <location>
        <begin position="288"/>
        <end position="309"/>
    </location>
</feature>
<dbReference type="SMART" id="SM00398">
    <property type="entry name" value="HMG"/>
    <property type="match status" value="1"/>
</dbReference>
<evidence type="ECO:0000256" key="4">
    <source>
        <dbReference type="ARBA" id="ARBA00023163"/>
    </source>
</evidence>
<proteinExistence type="inferred from homology"/>
<evidence type="ECO:0000256" key="6">
    <source>
        <dbReference type="PROSITE-ProRule" id="PRU00267"/>
    </source>
</evidence>
<dbReference type="Proteomes" id="UP001209570">
    <property type="component" value="Unassembled WGS sequence"/>
</dbReference>
<feature type="DNA-binding region" description="HMG box" evidence="6">
    <location>
        <begin position="310"/>
        <end position="378"/>
    </location>
</feature>